<dbReference type="AlphaFoldDB" id="A0A3M9N7N1"/>
<dbReference type="OrthoDB" id="4317910at2"/>
<reference evidence="2 3" key="1">
    <citation type="submission" date="2018-11" db="EMBL/GenBank/DDBJ databases">
        <title>Draft genome sequence of Ferruginibacter sp. BO-59.</title>
        <authorList>
            <person name="Im W.T."/>
        </authorList>
    </citation>
    <scope>NUCLEOTIDE SEQUENCE [LARGE SCALE GENOMIC DNA]</scope>
    <source>
        <strain evidence="2 3">BO-59</strain>
    </source>
</reference>
<dbReference type="EMBL" id="RJJR01000016">
    <property type="protein sequence ID" value="RNI33810.1"/>
    <property type="molecule type" value="Genomic_DNA"/>
</dbReference>
<dbReference type="Proteomes" id="UP000267223">
    <property type="component" value="Unassembled WGS sequence"/>
</dbReference>
<name>A0A3M9N7N1_9BACT</name>
<gene>
    <name evidence="2" type="ORF">EFY79_17625</name>
</gene>
<feature type="region of interest" description="Disordered" evidence="1">
    <location>
        <begin position="1"/>
        <end position="25"/>
    </location>
</feature>
<evidence type="ECO:0000313" key="3">
    <source>
        <dbReference type="Proteomes" id="UP000267223"/>
    </source>
</evidence>
<feature type="region of interest" description="Disordered" evidence="1">
    <location>
        <begin position="552"/>
        <end position="624"/>
    </location>
</feature>
<dbReference type="RefSeq" id="WP_123122067.1">
    <property type="nucleotide sequence ID" value="NZ_RJJR01000016.1"/>
</dbReference>
<keyword evidence="3" id="KW-1185">Reference proteome</keyword>
<proteinExistence type="predicted"/>
<feature type="compositionally biased region" description="Basic and acidic residues" evidence="1">
    <location>
        <begin position="573"/>
        <end position="600"/>
    </location>
</feature>
<evidence type="ECO:0000313" key="2">
    <source>
        <dbReference type="EMBL" id="RNI33810.1"/>
    </source>
</evidence>
<evidence type="ECO:0000256" key="1">
    <source>
        <dbReference type="SAM" id="MobiDB-lite"/>
    </source>
</evidence>
<comment type="caution">
    <text evidence="2">The sequence shown here is derived from an EMBL/GenBank/DDBJ whole genome shotgun (WGS) entry which is preliminary data.</text>
</comment>
<sequence length="1018" mass="110004">MIQKAGGPAASKPTSSEVVDISKGSFNPSEKVKGEIEEASHHGGLDVRIRSGAYASEGIIKIEKKGDNYNSSHPAYLALNNAWFQKIPALVLRVDIKNNAATGLVTIKGGGTDVSIWLKGIKQAEDQIGMGFHFSKKLPGNITNKLENGTLQLGFKDFSISIGGFLDMKLNFEMANITTPVFDGSATLTLKGAEGIVNVDNKQGKLGGSGSLTITGFKGFSGLLEVKYDAATGLVDIHGKAEYTGDKLTGSIELVSTDLVTANNFAKDAIKAAGGVENAQTAAPPAAVPAPKADGKRGIAGAGQLQFHLTEWFAGTVNVVVDAEGHITVIGKIAPPAEITLFKQKNWDNELFKLEAKAYYGIPVVGNLNLFANVSLHSIAKLGPAKIYNIEIIGTYSTDPTVQKNIQIAGSINISGYAGLRLRAEGGAGIEILSHDLKFGVGVQADVGVEAYADARPTIGWREPGEFFISGTLDLVAQPVLGLGGDFFIAIETPWWSPLSDHRWTWPLFAKQWPLTDPIGISAELKNYVLGSGNVPDITFKKPEFDASKFMTNMVDDTLPPKSGEGGKGQGAFKEDGSVKKPELPDPKKAKADKAQAGKDKPKKGATPPAKGAKPKTEAKSDPEAVKIFEAAGAKLKGAIKEPVTRADLQKKLTQIENSTKGIKFNIQQEGDKWKVTSTAKKINNPHPVSFTALLTEADKKGSGKDNIEAALQEIDKEGKEKIADGEVTKADADKIVADVKKDHPTVIQSISVMDGGATWDFEYVQKTSKKSIPKKHGSSDIKIGNYYKSKEGVFIKISSVAQDYTKATNVREGREMKFDTATLSKLITEKSWKLTTEAEISKITPDKRFFPSSWSPGSESIRPKLYESHGWATKSTNKKKAELPGIKAEIYKVMNSMEPAKDIQWQTLKTQGKVERDAGIHNYDPDAVEYQVDHEPDLAISWNGGDNNTKDDIRRDHVLNDSNLRVVTKQFNLAKSKTKYFLWVGKNFESEKLNVPKDAKAIGSNPFLATENGKPIL</sequence>
<organism evidence="2 3">
    <name type="scientific">Hanamia caeni</name>
    <dbReference type="NCBI Taxonomy" id="2294116"/>
    <lineage>
        <taxon>Bacteria</taxon>
        <taxon>Pseudomonadati</taxon>
        <taxon>Bacteroidota</taxon>
        <taxon>Chitinophagia</taxon>
        <taxon>Chitinophagales</taxon>
        <taxon>Chitinophagaceae</taxon>
        <taxon>Hanamia</taxon>
    </lineage>
</organism>
<feature type="compositionally biased region" description="Basic and acidic residues" evidence="1">
    <location>
        <begin position="615"/>
        <end position="624"/>
    </location>
</feature>
<protein>
    <submittedName>
        <fullName evidence="2">Uncharacterized protein</fullName>
    </submittedName>
</protein>
<accession>A0A3M9N7N1</accession>